<dbReference type="Proteomes" id="UP000515160">
    <property type="component" value="Chromosome 2R"/>
</dbReference>
<sequence length="181" mass="20517">MAAKNFTQMLLLSCCFGLLLSHSEAAPRYSSNSLKRPFDLKASGSETYLAYTGSPQQPMQLTGNYNMILPDYYDNHPAESMQLQNFANFYDAETGNNDLGMDESQFLSSTPVRNPQPINAEEQRVRQHLPTIDVAVEKRALKNLKKGSTKPRGAEYPEWDQFDYDLYGVNPGDSKKYNHDF</sequence>
<dbReference type="RefSeq" id="XP_034114872.1">
    <property type="nucleotide sequence ID" value="XM_034258981.2"/>
</dbReference>
<reference evidence="3" key="1">
    <citation type="submission" date="2025-08" db="UniProtKB">
        <authorList>
            <consortium name="RefSeq"/>
        </authorList>
    </citation>
    <scope>IDENTIFICATION</scope>
    <source>
        <strain evidence="3">15112-1751.03</strain>
        <tissue evidence="3">Whole Adult</tissue>
    </source>
</reference>
<organism evidence="2 3">
    <name type="scientific">Drosophila albomicans</name>
    <name type="common">Fruit fly</name>
    <dbReference type="NCBI Taxonomy" id="7291"/>
    <lineage>
        <taxon>Eukaryota</taxon>
        <taxon>Metazoa</taxon>
        <taxon>Ecdysozoa</taxon>
        <taxon>Arthropoda</taxon>
        <taxon>Hexapoda</taxon>
        <taxon>Insecta</taxon>
        <taxon>Pterygota</taxon>
        <taxon>Neoptera</taxon>
        <taxon>Endopterygota</taxon>
        <taxon>Diptera</taxon>
        <taxon>Brachycera</taxon>
        <taxon>Muscomorpha</taxon>
        <taxon>Ephydroidea</taxon>
        <taxon>Drosophilidae</taxon>
        <taxon>Drosophila</taxon>
    </lineage>
</organism>
<evidence type="ECO:0000313" key="2">
    <source>
        <dbReference type="Proteomes" id="UP000515160"/>
    </source>
</evidence>
<dbReference type="AlphaFoldDB" id="A0A6P8ZDE0"/>
<dbReference type="GeneID" id="117574932"/>
<feature type="chain" id="PRO_5027983462" evidence="1">
    <location>
        <begin position="26"/>
        <end position="181"/>
    </location>
</feature>
<name>A0A6P8ZDE0_DROAB</name>
<proteinExistence type="predicted"/>
<gene>
    <name evidence="3" type="primary">LOC117574932</name>
</gene>
<protein>
    <submittedName>
        <fullName evidence="3">Uncharacterized protein LOC117574932</fullName>
    </submittedName>
</protein>
<dbReference type="OrthoDB" id="8060654at2759"/>
<accession>A0A6P8ZDE0</accession>
<feature type="signal peptide" evidence="1">
    <location>
        <begin position="1"/>
        <end position="25"/>
    </location>
</feature>
<evidence type="ECO:0000313" key="3">
    <source>
        <dbReference type="RefSeq" id="XP_034114872.1"/>
    </source>
</evidence>
<evidence type="ECO:0000256" key="1">
    <source>
        <dbReference type="SAM" id="SignalP"/>
    </source>
</evidence>
<keyword evidence="2" id="KW-1185">Reference proteome</keyword>
<keyword evidence="1" id="KW-0732">Signal</keyword>